<dbReference type="SMART" id="SM00008">
    <property type="entry name" value="HormR"/>
    <property type="match status" value="1"/>
</dbReference>
<evidence type="ECO:0000256" key="10">
    <source>
        <dbReference type="ARBA" id="ARBA00022949"/>
    </source>
</evidence>
<keyword evidence="9" id="KW-0430">Lectin</keyword>
<feature type="domain" description="SUEL-type lectin" evidence="33">
    <location>
        <begin position="35"/>
        <end position="124"/>
    </location>
</feature>
<keyword evidence="17" id="KW-0325">Glycoprotein</keyword>
<evidence type="ECO:0000259" key="35">
    <source>
        <dbReference type="PROSITE" id="PS51132"/>
    </source>
</evidence>
<dbReference type="PRINTS" id="PR01444">
    <property type="entry name" value="LATROPHILIN"/>
</dbReference>
<feature type="domain" description="G-protein coupled receptors family 2 profile 2" evidence="34">
    <location>
        <begin position="877"/>
        <end position="1118"/>
    </location>
</feature>
<evidence type="ECO:0000313" key="36">
    <source>
        <dbReference type="Ensembl" id="ENSPLOP00000011411.1"/>
    </source>
</evidence>
<dbReference type="Pfam" id="PF00002">
    <property type="entry name" value="7tm_2"/>
    <property type="match status" value="1"/>
</dbReference>
<evidence type="ECO:0000256" key="26">
    <source>
        <dbReference type="ARBA" id="ARBA00093538"/>
    </source>
</evidence>
<feature type="signal peptide" evidence="30">
    <location>
        <begin position="1"/>
        <end position="19"/>
    </location>
</feature>
<evidence type="ECO:0000256" key="11">
    <source>
        <dbReference type="ARBA" id="ARBA00022989"/>
    </source>
</evidence>
<sequence>MWPSQLLVFMMLIAPIIQAFSRAPIPMAVVRRELSCESYPIELRCPGTDVIMIESANYGRTDDKICDSDPAQMENIRCYLPDAYKIMSQRCNNRTQCAVVAGPDVFPDPCPGTYKYLEVQYECVPYKVEQKVFLCPGLLKGVYQSEHLFESDHQSGAWCKDPLQASDKIYYMPWTPYRTDTLTEYSSKDDFIAGRPTTTYKLPHRVDGTGFVVYDGALFFNKERTRNIVKFDLRTRIKSGEAIIANANYHDTSPYRWGGKSDIDLAVDENGLWVIYATEQNNGKIVISQLNPYTLRIEGTWDTAYDKRSASNAFMICGILYVVKSVYEDDDNEATGNKIDYIYNTDQSKDSLVDVPFPNSYQYIAAVDYNPRDNLLYVWNNYHVVKYSLDFGPLDSRSGQAHHGQVSYISPPIHLDSELERPPVREISTTGPLGMGSTTTSTTLRTTTWSPGRSTTPSVSGRRNRSTSTPSPAVEVLDDITTHLPSAASQIPALEESCEAVEAREIMWFKTRQGQMAKQPCPAGTIGVSTYLCLAPDGIWDPQGPDLSNCSSPWVNQITQKLKSGETAANIARELAEQTRNHLNAGDITYSVRAMDQLVGLLDVQLRNLTPGGKDSAARSLNKLQKRERSCRAYVQAMVETVNNLLQPQASNAWRDLTTSDQLRAATMLLDTVEESAFVLADNLLKTDIVRENTDNIQLEVARLSTEGNLEDLKFPENMGHGSTIQLSANTLKQNGRNGEIRVAFVLYNNLGPYLSTENASMKLGTEAMSTNHSVIVNSPVITAAINKEFSNKVYLADPVVFTVKHIKQSEENFNPNCSFWSYSKRTMTGYWSTQGCRLLTTNKTHTTCSCNHLTNFAVLMAHVEVKHSDAVHDLLLDVITWVGILLSLVCLLICIFTFCFFRGLQSDRNTIHKNLCISLFVAELLFLIGINRTDQPIACAVFAALLHFFFLAAFTWMFLEGVQLYIMLVEVFESEHSRRKYFYLVGYGMPALIVAVSAAVDYRSYGTDKVCWLRLDTYFIWSFIGPATLIIMLNVIFLGIALYKMFHHTAILKPESGCLDNIKSWVIGAIALLCLLGLTWAFGLMYINESTVIMAYLFTIFNSLQGMFIFIFHCVLQKKVRKEYGKCLRTHCCSGKSTESSIGSGKTSGSRTPGRYSTGSQSRIRRMWNDTVRKQSESSFITGDINSSASLNRGAMANHLISNALLRPHGTNNPYNTLLGEPAVCNNPSVSMYNAQEGLLNNARDTSVMDTLPLNGNHGNSYSIAGGEYLSNCVQIIDRGYNHNETALEKKILKELTSNYIPSYLNNHERSSEQNRNLMNKLVNNLGSGSEDDAIVLDDATSFNHEESLGLELIHEESDAPLLPPRVYSTENHQPHHYTRRRLPQDHSESFFPLLTNEHTEDLQSPHRDSLYTSMPALAGVPATESVTTSTQTEPPPAKCGDAEDVYYKSMPNLGSRNHVHQLHTYYQLGRGSSDGFIVPPNKDGTPPEGSSKGPAHLVTSL</sequence>
<feature type="transmembrane region" description="Helical" evidence="29">
    <location>
        <begin position="1094"/>
        <end position="1117"/>
    </location>
</feature>
<dbReference type="GO" id="GO:0007189">
    <property type="term" value="P:adenylate cyclase-activating G protein-coupled receptor signaling pathway"/>
    <property type="evidence" value="ECO:0007669"/>
    <property type="project" value="TreeGrafter"/>
</dbReference>
<dbReference type="GO" id="GO:0030424">
    <property type="term" value="C:axon"/>
    <property type="evidence" value="ECO:0007669"/>
    <property type="project" value="UniProtKB-SubCell"/>
</dbReference>
<dbReference type="InterPro" id="IPR003334">
    <property type="entry name" value="GPCR_2_latrophilin_rcpt_C"/>
</dbReference>
<dbReference type="InterPro" id="IPR000832">
    <property type="entry name" value="GPCR_2_secretin-like"/>
</dbReference>
<evidence type="ECO:0000256" key="3">
    <source>
        <dbReference type="ARBA" id="ARBA00010933"/>
    </source>
</evidence>
<dbReference type="InterPro" id="IPR017983">
    <property type="entry name" value="GPCR_2_secretin-like_CS"/>
</dbReference>
<dbReference type="FunFam" id="2.60.120.740:FF:000001">
    <property type="entry name" value="Adhesion G protein-coupled receptor L2"/>
    <property type="match status" value="1"/>
</dbReference>
<evidence type="ECO:0000256" key="25">
    <source>
        <dbReference type="ARBA" id="ARBA00093488"/>
    </source>
</evidence>
<dbReference type="Pfam" id="PF02140">
    <property type="entry name" value="SUEL_Lectin"/>
    <property type="match status" value="1"/>
</dbReference>
<evidence type="ECO:0000259" key="31">
    <source>
        <dbReference type="PROSITE" id="PS50221"/>
    </source>
</evidence>
<dbReference type="CDD" id="cd16005">
    <property type="entry name" value="7tmB2_Latrophilin-3"/>
    <property type="match status" value="1"/>
</dbReference>
<evidence type="ECO:0000256" key="15">
    <source>
        <dbReference type="ARBA" id="ARBA00023157"/>
    </source>
</evidence>
<dbReference type="PROSITE" id="PS00650">
    <property type="entry name" value="G_PROTEIN_RECEP_F2_2"/>
    <property type="match status" value="1"/>
</dbReference>
<evidence type="ECO:0000256" key="4">
    <source>
        <dbReference type="ARBA" id="ARBA00022475"/>
    </source>
</evidence>
<keyword evidence="8 30" id="KW-0732">Signal</keyword>
<dbReference type="GO" id="GO:0030246">
    <property type="term" value="F:carbohydrate binding"/>
    <property type="evidence" value="ECO:0007669"/>
    <property type="project" value="UniProtKB-KW"/>
</dbReference>
<evidence type="ECO:0000256" key="12">
    <source>
        <dbReference type="ARBA" id="ARBA00023018"/>
    </source>
</evidence>
<dbReference type="PROSITE" id="PS50227">
    <property type="entry name" value="G_PROTEIN_RECEP_F2_3"/>
    <property type="match status" value="1"/>
</dbReference>
<dbReference type="PROSITE" id="PS50261">
    <property type="entry name" value="G_PROTEIN_RECEP_F2_4"/>
    <property type="match status" value="1"/>
</dbReference>
<evidence type="ECO:0000259" key="33">
    <source>
        <dbReference type="PROSITE" id="PS50228"/>
    </source>
</evidence>
<evidence type="ECO:0000256" key="7">
    <source>
        <dbReference type="ARBA" id="ARBA00022723"/>
    </source>
</evidence>
<dbReference type="SUPFAM" id="SSF81321">
    <property type="entry name" value="Family A G protein-coupled receptor-like"/>
    <property type="match status" value="1"/>
</dbReference>
<evidence type="ECO:0000256" key="21">
    <source>
        <dbReference type="ARBA" id="ARBA00034104"/>
    </source>
</evidence>
<feature type="region of interest" description="Disordered" evidence="28">
    <location>
        <begin position="1137"/>
        <end position="1161"/>
    </location>
</feature>
<dbReference type="PANTHER" id="PTHR12011">
    <property type="entry name" value="ADHESION G-PROTEIN COUPLED RECEPTOR"/>
    <property type="match status" value="1"/>
</dbReference>
<dbReference type="InterPro" id="IPR057244">
    <property type="entry name" value="GAIN_B"/>
</dbReference>
<evidence type="ECO:0000256" key="16">
    <source>
        <dbReference type="ARBA" id="ARBA00023170"/>
    </source>
</evidence>
<evidence type="ECO:0000256" key="5">
    <source>
        <dbReference type="ARBA" id="ARBA00022553"/>
    </source>
</evidence>
<dbReference type="GO" id="GO:0005509">
    <property type="term" value="F:calcium ion binding"/>
    <property type="evidence" value="ECO:0007669"/>
    <property type="project" value="UniProtKB-ARBA"/>
</dbReference>
<evidence type="ECO:0000256" key="8">
    <source>
        <dbReference type="ARBA" id="ARBA00022729"/>
    </source>
</evidence>
<evidence type="ECO:0000256" key="29">
    <source>
        <dbReference type="SAM" id="Phobius"/>
    </source>
</evidence>
<evidence type="ECO:0000256" key="19">
    <source>
        <dbReference type="ARBA" id="ARBA00023257"/>
    </source>
</evidence>
<dbReference type="InterPro" id="IPR046338">
    <property type="entry name" value="GAIN_dom_sf"/>
</dbReference>
<evidence type="ECO:0000259" key="32">
    <source>
        <dbReference type="PROSITE" id="PS50227"/>
    </source>
</evidence>
<dbReference type="Gene3D" id="1.25.40.610">
    <property type="match status" value="1"/>
</dbReference>
<feature type="chain" id="PRO_5034556036" description="Adhesion G protein-coupled receptor L3" evidence="30">
    <location>
        <begin position="20"/>
        <end position="1503"/>
    </location>
</feature>
<dbReference type="GO" id="GO:0160221">
    <property type="term" value="P:Rho-activating G protein-coupled receptor signaling pathway"/>
    <property type="evidence" value="ECO:0007669"/>
    <property type="project" value="UniProtKB-ARBA"/>
</dbReference>
<keyword evidence="12" id="KW-0770">Synapse</keyword>
<dbReference type="Ensembl" id="ENSPLOT00000012621.1">
    <property type="protein sequence ID" value="ENSPLOP00000011411.1"/>
    <property type="gene ID" value="ENSPLOG00000007388.1"/>
</dbReference>
<evidence type="ECO:0000256" key="14">
    <source>
        <dbReference type="ARBA" id="ARBA00023136"/>
    </source>
</evidence>
<dbReference type="Gene3D" id="4.10.1240.10">
    <property type="entry name" value="GPCR, family 2, extracellular hormone receptor domain"/>
    <property type="match status" value="1"/>
</dbReference>
<evidence type="ECO:0000259" key="34">
    <source>
        <dbReference type="PROSITE" id="PS50261"/>
    </source>
</evidence>
<evidence type="ECO:0000256" key="24">
    <source>
        <dbReference type="ARBA" id="ARBA00093322"/>
    </source>
</evidence>
<comment type="subcellular location">
    <subcellularLocation>
        <location evidence="1">Cell junction</location>
    </subcellularLocation>
    <subcellularLocation>
        <location evidence="2">Cell projection</location>
        <location evidence="2">Axon</location>
    </subcellularLocation>
    <subcellularLocation>
        <location evidence="21">Postsynaptic cell membrane</location>
        <topology evidence="21">Multi-pass membrane protein</topology>
    </subcellularLocation>
</comment>
<comment type="subunit">
    <text evidence="26">Heterodimer of 2 chains generated by proteolytic processing; the large extracellular N-terminal fragment and the membrane-bound C-terminal fragment predominantly remain associated and non-covalently linked. Interacts (via olfactomedin-like domain) with FLRT1 (via extracellular domain). Interacts (via olfactomedin-like domain) with FLRT2 (via extracellular domain). Interacts (via olfactomedin-like domain) with FLRT3 (via extracellular domain); the interaction is direct. Interacts (via extracellular domain) with TENM1. Interacts (via extracellular domain) with TENM2. Interacts (via extracellular domain) with TENM3. Identified in a complex with FLRT3 and UNC5B; does not interact with UNC5B by itself. Identified in a complex with FLRT3 and UNC5D; does not interact with UNC5D by itself.</text>
</comment>
<dbReference type="InterPro" id="IPR000203">
    <property type="entry name" value="GPS"/>
</dbReference>
<evidence type="ECO:0000256" key="28">
    <source>
        <dbReference type="SAM" id="MobiDB-lite"/>
    </source>
</evidence>
<comment type="subunit">
    <text evidence="25">Interacts (via PDZ-binding motif) with SHANK3. Interacts (via PDZ-binding motif) with DLG4.</text>
</comment>
<reference evidence="36" key="2">
    <citation type="submission" date="2025-08" db="UniProtKB">
        <authorList>
            <consortium name="Ensembl"/>
        </authorList>
    </citation>
    <scope>IDENTIFICATION</scope>
</reference>
<feature type="transmembrane region" description="Helical" evidence="29">
    <location>
        <begin position="981"/>
        <end position="1001"/>
    </location>
</feature>
<evidence type="ECO:0000256" key="17">
    <source>
        <dbReference type="ARBA" id="ARBA00023180"/>
    </source>
</evidence>
<evidence type="ECO:0000256" key="1">
    <source>
        <dbReference type="ARBA" id="ARBA00004282"/>
    </source>
</evidence>
<dbReference type="Gene3D" id="2.60.220.50">
    <property type="match status" value="1"/>
</dbReference>
<evidence type="ECO:0000256" key="22">
    <source>
        <dbReference type="ARBA" id="ARBA00070289"/>
    </source>
</evidence>
<keyword evidence="4" id="KW-1003">Cell membrane</keyword>
<feature type="transmembrane region" description="Helical" evidence="29">
    <location>
        <begin position="1065"/>
        <end position="1088"/>
    </location>
</feature>
<dbReference type="InterPro" id="IPR032471">
    <property type="entry name" value="AGRL2-4_GAIN_subdom_A"/>
</dbReference>
<feature type="domain" description="GAIN-B" evidence="31">
    <location>
        <begin position="688"/>
        <end position="867"/>
    </location>
</feature>
<dbReference type="Gene3D" id="2.60.120.740">
    <property type="match status" value="1"/>
</dbReference>
<dbReference type="InterPro" id="IPR003924">
    <property type="entry name" value="GPCR_2_latrophilin"/>
</dbReference>
<dbReference type="InterPro" id="IPR017981">
    <property type="entry name" value="GPCR_2-like_7TM"/>
</dbReference>
<dbReference type="GeneTree" id="ENSGT00940000155527"/>
<keyword evidence="13" id="KW-0297">G-protein coupled receptor</keyword>
<feature type="transmembrane region" description="Helical" evidence="29">
    <location>
        <begin position="914"/>
        <end position="932"/>
    </location>
</feature>
<dbReference type="PROSITE" id="PS51132">
    <property type="entry name" value="OLF"/>
    <property type="match status" value="1"/>
</dbReference>
<dbReference type="PANTHER" id="PTHR12011:SF60">
    <property type="entry name" value="ADHESION G PROTEIN-COUPLED RECEPTOR L3"/>
    <property type="match status" value="1"/>
</dbReference>
<keyword evidence="14 29" id="KW-0472">Membrane</keyword>
<evidence type="ECO:0000256" key="9">
    <source>
        <dbReference type="ARBA" id="ARBA00022734"/>
    </source>
</evidence>
<dbReference type="Pfam" id="PF01825">
    <property type="entry name" value="GPS"/>
    <property type="match status" value="1"/>
</dbReference>
<keyword evidence="10" id="KW-0965">Cell junction</keyword>
<feature type="transmembrane region" description="Helical" evidence="29">
    <location>
        <begin position="1021"/>
        <end position="1044"/>
    </location>
</feature>
<dbReference type="Pfam" id="PF02191">
    <property type="entry name" value="OLF"/>
    <property type="match status" value="1"/>
</dbReference>
<feature type="region of interest" description="Disordered" evidence="28">
    <location>
        <begin position="1479"/>
        <end position="1503"/>
    </location>
</feature>
<dbReference type="InterPro" id="IPR001879">
    <property type="entry name" value="GPCR_2_extracellular_dom"/>
</dbReference>
<dbReference type="InterPro" id="IPR003112">
    <property type="entry name" value="Olfac-like_dom"/>
</dbReference>
<keyword evidence="7" id="KW-0479">Metal-binding</keyword>
<keyword evidence="18" id="KW-0807">Transducer</keyword>
<evidence type="ECO:0000313" key="37">
    <source>
        <dbReference type="Proteomes" id="UP000694399"/>
    </source>
</evidence>
<feature type="transmembrane region" description="Helical" evidence="29">
    <location>
        <begin position="879"/>
        <end position="902"/>
    </location>
</feature>
<dbReference type="GO" id="GO:0098742">
    <property type="term" value="P:cell-cell adhesion via plasma-membrane adhesion molecules"/>
    <property type="evidence" value="ECO:0007669"/>
    <property type="project" value="UniProtKB-ARBA"/>
</dbReference>
<name>A0A8C8X118_PANLE</name>
<dbReference type="PROSITE" id="PS50221">
    <property type="entry name" value="GAIN_B"/>
    <property type="match status" value="1"/>
</dbReference>
<dbReference type="CDD" id="cd22846">
    <property type="entry name" value="Gal_Rha_Lectin_LPHN3"/>
    <property type="match status" value="1"/>
</dbReference>
<evidence type="ECO:0000256" key="20">
    <source>
        <dbReference type="ARBA" id="ARBA00023273"/>
    </source>
</evidence>
<feature type="region of interest" description="Disordered" evidence="28">
    <location>
        <begin position="426"/>
        <end position="472"/>
    </location>
</feature>
<dbReference type="SMART" id="SM00284">
    <property type="entry name" value="OLF"/>
    <property type="match status" value="1"/>
</dbReference>
<keyword evidence="15 27" id="KW-1015">Disulfide bond</keyword>
<dbReference type="GO" id="GO:0007166">
    <property type="term" value="P:cell surface receptor signaling pathway"/>
    <property type="evidence" value="ECO:0007669"/>
    <property type="project" value="InterPro"/>
</dbReference>
<dbReference type="Pfam" id="PF16489">
    <property type="entry name" value="GAIN"/>
    <property type="match status" value="1"/>
</dbReference>
<dbReference type="Pfam" id="PF02354">
    <property type="entry name" value="Latrophilin"/>
    <property type="match status" value="1"/>
</dbReference>
<keyword evidence="37" id="KW-1185">Reference proteome</keyword>
<dbReference type="GO" id="GO:0004930">
    <property type="term" value="F:G protein-coupled receptor activity"/>
    <property type="evidence" value="ECO:0007669"/>
    <property type="project" value="UniProtKB-KW"/>
</dbReference>
<dbReference type="FunFam" id="2.60.220.50:FF:000001">
    <property type="entry name" value="Adhesion G protein-coupled receptor L2"/>
    <property type="match status" value="1"/>
</dbReference>
<evidence type="ECO:0000256" key="27">
    <source>
        <dbReference type="PROSITE-ProRule" id="PRU00446"/>
    </source>
</evidence>
<keyword evidence="6 29" id="KW-0812">Transmembrane</keyword>
<dbReference type="FunFam" id="4.10.1240.10:FF:000004">
    <property type="entry name" value="Adhesion G protein-coupled receptor L3"/>
    <property type="match status" value="1"/>
</dbReference>
<keyword evidence="19" id="KW-0628">Postsynaptic cell membrane</keyword>
<organism evidence="36 37">
    <name type="scientific">Panthera leo</name>
    <name type="common">Lion</name>
    <dbReference type="NCBI Taxonomy" id="9689"/>
    <lineage>
        <taxon>Eukaryota</taxon>
        <taxon>Metazoa</taxon>
        <taxon>Chordata</taxon>
        <taxon>Craniata</taxon>
        <taxon>Vertebrata</taxon>
        <taxon>Euteleostomi</taxon>
        <taxon>Mammalia</taxon>
        <taxon>Eutheria</taxon>
        <taxon>Laurasiatheria</taxon>
        <taxon>Carnivora</taxon>
        <taxon>Feliformia</taxon>
        <taxon>Felidae</taxon>
        <taxon>Pantherinae</taxon>
        <taxon>Panthera</taxon>
    </lineage>
</organism>
<dbReference type="InterPro" id="IPR036445">
    <property type="entry name" value="GPCR_2_extracell_dom_sf"/>
</dbReference>
<feature type="domain" description="Olfactomedin-like" evidence="35">
    <location>
        <begin position="134"/>
        <end position="393"/>
    </location>
</feature>
<feature type="disulfide bond" evidence="27">
    <location>
        <begin position="135"/>
        <end position="317"/>
    </location>
</feature>
<evidence type="ECO:0000256" key="6">
    <source>
        <dbReference type="ARBA" id="ARBA00022692"/>
    </source>
</evidence>
<comment type="similarity">
    <text evidence="3">Belongs to the G-protein coupled receptor 2 family. LN-TM7 subfamily.</text>
</comment>
<dbReference type="GO" id="GO:0045211">
    <property type="term" value="C:postsynaptic membrane"/>
    <property type="evidence" value="ECO:0007669"/>
    <property type="project" value="UniProtKB-SubCell"/>
</dbReference>
<dbReference type="FunFam" id="1.25.40.610:FF:000003">
    <property type="entry name" value="adhesion G protein-coupled receptor L3"/>
    <property type="match status" value="1"/>
</dbReference>
<accession>A0A8C8X118</accession>
<dbReference type="Proteomes" id="UP000694399">
    <property type="component" value="Chromosome B2"/>
</dbReference>
<keyword evidence="20" id="KW-0966">Cell projection</keyword>
<comment type="function">
    <text evidence="24">Orphan adhesion G-protein coupled receptor (aGPCR), which mediates synapse specificity. Ligand binding causes a conformation change that triggers signaling via guanine nucleotide-binding proteins (G proteins) and modulates the activity of downstream effectors, such as adenylate cyclase. Isoform 1 is specifically coupled to G(s) G proteins and mediates activation of adenylate cyclase activity. Following G-protein coupled receptor activation, undergoes liquid-liquid phase transition, associates with (1) cell adhesion molecules that are expressed at the surface of adjacent cells, as well as (2) PDZ-containing proteins, such as SHANK3 and DLG4, in the cytoplasm to direct synapse formation.</text>
</comment>
<dbReference type="SMART" id="SM00303">
    <property type="entry name" value="GPS"/>
    <property type="match status" value="1"/>
</dbReference>
<dbReference type="InterPro" id="IPR043159">
    <property type="entry name" value="Lectin_gal-bd_sf"/>
</dbReference>
<dbReference type="GO" id="GO:0070161">
    <property type="term" value="C:anchoring junction"/>
    <property type="evidence" value="ECO:0007669"/>
    <property type="project" value="UniProtKB-SubCell"/>
</dbReference>
<dbReference type="Pfam" id="PF02793">
    <property type="entry name" value="HRM"/>
    <property type="match status" value="1"/>
</dbReference>
<dbReference type="Gene3D" id="1.20.1070.10">
    <property type="entry name" value="Rhodopsin 7-helix transmembrane proteins"/>
    <property type="match status" value="1"/>
</dbReference>
<evidence type="ECO:0000256" key="13">
    <source>
        <dbReference type="ARBA" id="ARBA00023040"/>
    </source>
</evidence>
<feature type="domain" description="G-protein coupled receptors family 2 profile 1" evidence="32">
    <location>
        <begin position="498"/>
        <end position="554"/>
    </location>
</feature>
<reference evidence="36" key="3">
    <citation type="submission" date="2025-09" db="UniProtKB">
        <authorList>
            <consortium name="Ensembl"/>
        </authorList>
    </citation>
    <scope>IDENTIFICATION</scope>
</reference>
<evidence type="ECO:0000256" key="18">
    <source>
        <dbReference type="ARBA" id="ARBA00023224"/>
    </source>
</evidence>
<dbReference type="InterPro" id="IPR000922">
    <property type="entry name" value="Lectin_gal-bd_dom"/>
</dbReference>
<feature type="transmembrane region" description="Helical" evidence="29">
    <location>
        <begin position="938"/>
        <end position="960"/>
    </location>
</feature>
<gene>
    <name evidence="36" type="primary">ADGRL3</name>
</gene>
<dbReference type="FunFam" id="1.20.1070.10:FF:000011">
    <property type="entry name" value="Adhesion G protein-coupled receptor L2"/>
    <property type="match status" value="1"/>
</dbReference>
<keyword evidence="16" id="KW-0675">Receptor</keyword>
<dbReference type="PROSITE" id="PS50228">
    <property type="entry name" value="SUEL_LECTIN"/>
    <property type="match status" value="1"/>
</dbReference>
<feature type="compositionally biased region" description="Polar residues" evidence="28">
    <location>
        <begin position="454"/>
        <end position="471"/>
    </location>
</feature>
<keyword evidence="5" id="KW-0597">Phosphoprotein</keyword>
<proteinExistence type="inferred from homology"/>
<reference evidence="36" key="1">
    <citation type="journal article" date="2019" name="bioRxiv">
        <title>Long live the king: chromosome-level assembly of the lion (Panthera leo) using linked-read, Hi-C, and long read data.</title>
        <authorList>
            <person name="Armstrong E.E."/>
            <person name="Taylor R.W."/>
            <person name="Miller D.E."/>
            <person name="Kaelin C."/>
            <person name="Barsh G."/>
            <person name="Hadly E.A."/>
            <person name="Petrov D."/>
        </authorList>
    </citation>
    <scope>NUCLEOTIDE SEQUENCE [LARGE SCALE GENOMIC DNA]</scope>
</reference>
<keyword evidence="11 29" id="KW-1133">Transmembrane helix</keyword>
<evidence type="ECO:0000256" key="2">
    <source>
        <dbReference type="ARBA" id="ARBA00004489"/>
    </source>
</evidence>
<protein>
    <recommendedName>
        <fullName evidence="22">Adhesion G protein-coupled receptor L3</fullName>
    </recommendedName>
    <alternativeName>
        <fullName evidence="23">Latrophilin-3</fullName>
    </alternativeName>
</protein>
<feature type="compositionally biased region" description="Low complexity" evidence="28">
    <location>
        <begin position="428"/>
        <end position="453"/>
    </location>
</feature>
<evidence type="ECO:0000256" key="30">
    <source>
        <dbReference type="SAM" id="SignalP"/>
    </source>
</evidence>
<dbReference type="PRINTS" id="PR00249">
    <property type="entry name" value="GPCRSECRETIN"/>
</dbReference>
<evidence type="ECO:0000256" key="23">
    <source>
        <dbReference type="ARBA" id="ARBA00082929"/>
    </source>
</evidence>